<organism evidence="3 4">
    <name type="scientific">Basidiobolus ranarum</name>
    <dbReference type="NCBI Taxonomy" id="34480"/>
    <lineage>
        <taxon>Eukaryota</taxon>
        <taxon>Fungi</taxon>
        <taxon>Fungi incertae sedis</taxon>
        <taxon>Zoopagomycota</taxon>
        <taxon>Entomophthoromycotina</taxon>
        <taxon>Basidiobolomycetes</taxon>
        <taxon>Basidiobolales</taxon>
        <taxon>Basidiobolaceae</taxon>
        <taxon>Basidiobolus</taxon>
    </lineage>
</organism>
<keyword evidence="1" id="KW-1133">Transmembrane helix</keyword>
<comment type="caution">
    <text evidence="3">The sequence shown here is derived from an EMBL/GenBank/DDBJ whole genome shotgun (WGS) entry which is preliminary data.</text>
</comment>
<keyword evidence="1" id="KW-0472">Membrane</keyword>
<name>A0ABR2WS17_9FUNG</name>
<dbReference type="EMBL" id="JASJQH010000453">
    <property type="protein sequence ID" value="KAK9764302.1"/>
    <property type="molecule type" value="Genomic_DNA"/>
</dbReference>
<accession>A0ABR2WS17</accession>
<protein>
    <recommendedName>
        <fullName evidence="2">DUF7598 domain-containing protein</fullName>
    </recommendedName>
</protein>
<evidence type="ECO:0000256" key="1">
    <source>
        <dbReference type="SAM" id="Phobius"/>
    </source>
</evidence>
<evidence type="ECO:0000313" key="3">
    <source>
        <dbReference type="EMBL" id="KAK9764302.1"/>
    </source>
</evidence>
<gene>
    <name evidence="3" type="ORF">K7432_008292</name>
</gene>
<evidence type="ECO:0000313" key="4">
    <source>
        <dbReference type="Proteomes" id="UP001479436"/>
    </source>
</evidence>
<proteinExistence type="predicted"/>
<feature type="transmembrane region" description="Helical" evidence="1">
    <location>
        <begin position="44"/>
        <end position="63"/>
    </location>
</feature>
<keyword evidence="4" id="KW-1185">Reference proteome</keyword>
<feature type="transmembrane region" description="Helical" evidence="1">
    <location>
        <begin position="114"/>
        <end position="135"/>
    </location>
</feature>
<sequence>MGSIPSILLNFLRVLSFISCIYSIMCCMFLNVESFHLIGVENGFFQFVNRVVLILQASIVFMAESGYPQSLYTYFPFFDDNHGLGYIGIMQCWIGNSMLSLCKSQIANISKQDWTIFVEIPGWLILSVGVIYLILGFRGSSLKCERKFVMPKIKKDLSTQLPTSSIV</sequence>
<evidence type="ECO:0000259" key="2">
    <source>
        <dbReference type="Pfam" id="PF24535"/>
    </source>
</evidence>
<dbReference type="InterPro" id="IPR056019">
    <property type="entry name" value="DUF7598"/>
</dbReference>
<dbReference type="Pfam" id="PF24535">
    <property type="entry name" value="DUF7598"/>
    <property type="match status" value="1"/>
</dbReference>
<reference evidence="3 4" key="1">
    <citation type="submission" date="2023-04" db="EMBL/GenBank/DDBJ databases">
        <title>Genome of Basidiobolus ranarum AG-B5.</title>
        <authorList>
            <person name="Stajich J.E."/>
            <person name="Carter-House D."/>
            <person name="Gryganskyi A."/>
        </authorList>
    </citation>
    <scope>NUCLEOTIDE SEQUENCE [LARGE SCALE GENOMIC DNA]</scope>
    <source>
        <strain evidence="3 4">AG-B5</strain>
    </source>
</reference>
<feature type="domain" description="DUF7598" evidence="2">
    <location>
        <begin position="7"/>
        <end position="137"/>
    </location>
</feature>
<feature type="transmembrane region" description="Helical" evidence="1">
    <location>
        <begin position="83"/>
        <end position="102"/>
    </location>
</feature>
<feature type="transmembrane region" description="Helical" evidence="1">
    <location>
        <begin position="12"/>
        <end position="32"/>
    </location>
</feature>
<keyword evidence="1" id="KW-0812">Transmembrane</keyword>
<dbReference type="Proteomes" id="UP001479436">
    <property type="component" value="Unassembled WGS sequence"/>
</dbReference>